<proteinExistence type="inferred from homology"/>
<protein>
    <recommendedName>
        <fullName evidence="4">Large ribosomal subunit protein bL21</fullName>
    </recommendedName>
</protein>
<dbReference type="PANTHER" id="PTHR21349:SF0">
    <property type="entry name" value="LARGE RIBOSOMAL SUBUNIT PROTEIN BL21M"/>
    <property type="match status" value="1"/>
</dbReference>
<feature type="compositionally biased region" description="Basic and acidic residues" evidence="6">
    <location>
        <begin position="216"/>
        <end position="229"/>
    </location>
</feature>
<dbReference type="InterPro" id="IPR028909">
    <property type="entry name" value="bL21-like"/>
</dbReference>
<evidence type="ECO:0000256" key="3">
    <source>
        <dbReference type="ARBA" id="ARBA00023274"/>
    </source>
</evidence>
<comment type="function">
    <text evidence="4 5">This protein binds to 23S rRNA in the presence of protein L20.</text>
</comment>
<evidence type="ECO:0000313" key="7">
    <source>
        <dbReference type="EMBL" id="QCI64816.1"/>
    </source>
</evidence>
<dbReference type="PANTHER" id="PTHR21349">
    <property type="entry name" value="50S RIBOSOMAL PROTEIN L21"/>
    <property type="match status" value="1"/>
</dbReference>
<dbReference type="RefSeq" id="WP_136960267.1">
    <property type="nucleotide sequence ID" value="NZ_CP039690.1"/>
</dbReference>
<evidence type="ECO:0000256" key="1">
    <source>
        <dbReference type="ARBA" id="ARBA00008563"/>
    </source>
</evidence>
<dbReference type="AlphaFoldDB" id="A0A4D7B546"/>
<accession>A0A4D7B546</accession>
<dbReference type="InterPro" id="IPR036164">
    <property type="entry name" value="bL21-like_sf"/>
</dbReference>
<comment type="similarity">
    <text evidence="1 4 5">Belongs to the bacterial ribosomal protein bL21 family.</text>
</comment>
<keyword evidence="3 4" id="KW-0687">Ribonucleoprotein</keyword>
<evidence type="ECO:0000313" key="8">
    <source>
        <dbReference type="Proteomes" id="UP000298781"/>
    </source>
</evidence>
<dbReference type="NCBIfam" id="TIGR00061">
    <property type="entry name" value="L21"/>
    <property type="match status" value="1"/>
</dbReference>
<evidence type="ECO:0000256" key="2">
    <source>
        <dbReference type="ARBA" id="ARBA00022980"/>
    </source>
</evidence>
<gene>
    <name evidence="4" type="primary">rplU</name>
    <name evidence="7" type="ORF">E8M01_11640</name>
</gene>
<dbReference type="OrthoDB" id="9813334at2"/>
<name>A0A4D7B546_9HYPH</name>
<keyword evidence="2 4" id="KW-0689">Ribosomal protein</keyword>
<dbReference type="GO" id="GO:0005737">
    <property type="term" value="C:cytoplasm"/>
    <property type="evidence" value="ECO:0007669"/>
    <property type="project" value="UniProtKB-ARBA"/>
</dbReference>
<dbReference type="GO" id="GO:0006412">
    <property type="term" value="P:translation"/>
    <property type="evidence" value="ECO:0007669"/>
    <property type="project" value="UniProtKB-UniRule"/>
</dbReference>
<evidence type="ECO:0000256" key="6">
    <source>
        <dbReference type="SAM" id="MobiDB-lite"/>
    </source>
</evidence>
<sequence>MYAVIKTGGKQYKVAAADTITIEKLVAEAGEIVVFPEVLMLGGEAGITIGAPLVAGASVAAEVVKQARGPKVISFKKRRRQNSKRKRGHRQDLTIVRIAEILTGGAKPTVTSKVALATATEKPAKAEKAAKPAKAAAAAPASEGLDSSNLSLIAGIGPTIEKKLRAAGITSWEQIASWTEADLEAKDKELALRGRATREEWVEQAKELLAGKPPRAKVDQAELKSGEDR</sequence>
<comment type="subunit">
    <text evidence="4">Part of the 50S ribosomal subunit. Contacts protein L20.</text>
</comment>
<dbReference type="GO" id="GO:0005840">
    <property type="term" value="C:ribosome"/>
    <property type="evidence" value="ECO:0007669"/>
    <property type="project" value="UniProtKB-KW"/>
</dbReference>
<dbReference type="GO" id="GO:0003735">
    <property type="term" value="F:structural constituent of ribosome"/>
    <property type="evidence" value="ECO:0007669"/>
    <property type="project" value="InterPro"/>
</dbReference>
<keyword evidence="4 5" id="KW-0699">rRNA-binding</keyword>
<evidence type="ECO:0000256" key="4">
    <source>
        <dbReference type="HAMAP-Rule" id="MF_01363"/>
    </source>
</evidence>
<dbReference type="KEGG" id="pstg:E8M01_11640"/>
<dbReference type="Pfam" id="PF00829">
    <property type="entry name" value="Ribosomal_L21p"/>
    <property type="match status" value="1"/>
</dbReference>
<keyword evidence="4 5" id="KW-0694">RNA-binding</keyword>
<dbReference type="Proteomes" id="UP000298781">
    <property type="component" value="Chromosome"/>
</dbReference>
<dbReference type="EMBL" id="CP039690">
    <property type="protein sequence ID" value="QCI64816.1"/>
    <property type="molecule type" value="Genomic_DNA"/>
</dbReference>
<dbReference type="GO" id="GO:0019843">
    <property type="term" value="F:rRNA binding"/>
    <property type="evidence" value="ECO:0007669"/>
    <property type="project" value="UniProtKB-UniRule"/>
</dbReference>
<dbReference type="InterPro" id="IPR001787">
    <property type="entry name" value="Ribosomal_bL21"/>
</dbReference>
<organism evidence="7 8">
    <name type="scientific">Phreatobacter stygius</name>
    <dbReference type="NCBI Taxonomy" id="1940610"/>
    <lineage>
        <taxon>Bacteria</taxon>
        <taxon>Pseudomonadati</taxon>
        <taxon>Pseudomonadota</taxon>
        <taxon>Alphaproteobacteria</taxon>
        <taxon>Hyphomicrobiales</taxon>
        <taxon>Phreatobacteraceae</taxon>
        <taxon>Phreatobacter</taxon>
    </lineage>
</organism>
<feature type="region of interest" description="Disordered" evidence="6">
    <location>
        <begin position="207"/>
        <end position="229"/>
    </location>
</feature>
<evidence type="ECO:0000256" key="5">
    <source>
        <dbReference type="RuleBase" id="RU000562"/>
    </source>
</evidence>
<dbReference type="SUPFAM" id="SSF141091">
    <property type="entry name" value="L21p-like"/>
    <property type="match status" value="1"/>
</dbReference>
<dbReference type="HAMAP" id="MF_01363">
    <property type="entry name" value="Ribosomal_bL21"/>
    <property type="match status" value="1"/>
</dbReference>
<reference evidence="7 8" key="1">
    <citation type="submission" date="2019-04" db="EMBL/GenBank/DDBJ databases">
        <title>Phreatobacter aquaticus sp. nov.</title>
        <authorList>
            <person name="Choi A."/>
        </authorList>
    </citation>
    <scope>NUCLEOTIDE SEQUENCE [LARGE SCALE GENOMIC DNA]</scope>
    <source>
        <strain evidence="7 8">KCTC 52518</strain>
    </source>
</reference>
<dbReference type="Gene3D" id="1.10.150.20">
    <property type="entry name" value="5' to 3' exonuclease, C-terminal subdomain"/>
    <property type="match status" value="1"/>
</dbReference>
<dbReference type="GO" id="GO:1990904">
    <property type="term" value="C:ribonucleoprotein complex"/>
    <property type="evidence" value="ECO:0007669"/>
    <property type="project" value="UniProtKB-KW"/>
</dbReference>
<keyword evidence="8" id="KW-1185">Reference proteome</keyword>
<dbReference type="NCBIfam" id="NF008916">
    <property type="entry name" value="PRK12278.1-4"/>
    <property type="match status" value="1"/>
</dbReference>